<dbReference type="Proteomes" id="UP000297914">
    <property type="component" value="Unassembled WGS sequence"/>
</dbReference>
<gene>
    <name evidence="2" type="ORF">DRM93_18140</name>
    <name evidence="3" type="ORF">DRM94_18140</name>
</gene>
<accession>A0A5F0K759</accession>
<dbReference type="PANTHER" id="PTHR42923:SF17">
    <property type="entry name" value="AMINE OXIDASE DOMAIN-CONTAINING PROTEIN"/>
    <property type="match status" value="1"/>
</dbReference>
<dbReference type="EMBL" id="QORK01000048">
    <property type="protein sequence ID" value="TFF75425.1"/>
    <property type="molecule type" value="Genomic_DNA"/>
</dbReference>
<protein>
    <submittedName>
        <fullName evidence="3">FAD-dependent oxidoreductase</fullName>
    </submittedName>
</protein>
<evidence type="ECO:0000313" key="3">
    <source>
        <dbReference type="EMBL" id="TFF75425.1"/>
    </source>
</evidence>
<dbReference type="PANTHER" id="PTHR42923">
    <property type="entry name" value="PROTOPORPHYRINOGEN OXIDASE"/>
    <property type="match status" value="1"/>
</dbReference>
<dbReference type="Gene3D" id="3.90.660.20">
    <property type="entry name" value="Protoporphyrinogen oxidase, mitochondrial, domain 2"/>
    <property type="match status" value="1"/>
</dbReference>
<dbReference type="Pfam" id="PF01593">
    <property type="entry name" value="Amino_oxidase"/>
    <property type="match status" value="1"/>
</dbReference>
<dbReference type="RefSeq" id="WP_134696900.1">
    <property type="nucleotide sequence ID" value="NZ_QORJ01000044.1"/>
</dbReference>
<dbReference type="Gene3D" id="3.50.50.60">
    <property type="entry name" value="FAD/NAD(P)-binding domain"/>
    <property type="match status" value="1"/>
</dbReference>
<name>A0A5F0K759_9GAMM</name>
<dbReference type="Proteomes" id="UP000297720">
    <property type="component" value="Unassembled WGS sequence"/>
</dbReference>
<dbReference type="InterPro" id="IPR036188">
    <property type="entry name" value="FAD/NAD-bd_sf"/>
</dbReference>
<dbReference type="SUPFAM" id="SSF51905">
    <property type="entry name" value="FAD/NAD(P)-binding domain"/>
    <property type="match status" value="1"/>
</dbReference>
<dbReference type="AlphaFoldDB" id="A0A5F0K759"/>
<evidence type="ECO:0000313" key="4">
    <source>
        <dbReference type="Proteomes" id="UP000297720"/>
    </source>
</evidence>
<comment type="caution">
    <text evidence="3">The sequence shown here is derived from an EMBL/GenBank/DDBJ whole genome shotgun (WGS) entry which is preliminary data.</text>
</comment>
<dbReference type="InterPro" id="IPR050464">
    <property type="entry name" value="Zeta_carotene_desat/Oxidored"/>
</dbReference>
<dbReference type="OrthoDB" id="20837at2"/>
<organism evidence="3 5">
    <name type="scientific">Aeromonas taiwanensis</name>
    <dbReference type="NCBI Taxonomy" id="633417"/>
    <lineage>
        <taxon>Bacteria</taxon>
        <taxon>Pseudomonadati</taxon>
        <taxon>Pseudomonadota</taxon>
        <taxon>Gammaproteobacteria</taxon>
        <taxon>Aeromonadales</taxon>
        <taxon>Aeromonadaceae</taxon>
        <taxon>Aeromonas</taxon>
    </lineage>
</organism>
<evidence type="ECO:0000313" key="2">
    <source>
        <dbReference type="EMBL" id="TFF72181.1"/>
    </source>
</evidence>
<feature type="domain" description="Amine oxidase" evidence="1">
    <location>
        <begin position="12"/>
        <end position="274"/>
    </location>
</feature>
<sequence>MKKKIAIVGSGISGLTAGFLLHKLHDVTLFEAAPTLGGHTATVEVEQGGRGYAIDTGFIVFNDRTYPNFLKLLARIGVGRQPAEMSFSVKSPEGLEYNGHNLDTMFAQRSNLLSPRFYRFVAEILRFNREARAWLADGPHQGTGLALTLGDFLQAGAFSDYFARHYILPMGAAIWSSTLADMRAFPLSFFLRFFANHGLLEVANRPQWYVIPGGSLEYIGPLTAGWQSRIRLACPVQGIRRQADGVLIQSSHGEERFDEVILACHSDQALTLLTDASDGERAILGAMPYQANDVWLHTDASCLPVRRKAWASWNYRLGEDDGARPLVSYNMNILQGVSSPEPFCVSLNPRGWVDERKVLRRFVYHHPVFNQASITAQQQRGEICGRQHTHFCGAYWYNGFHEDGVRSALDVARRFGAEL</sequence>
<dbReference type="EMBL" id="QORL01000048">
    <property type="protein sequence ID" value="TFF72181.1"/>
    <property type="molecule type" value="Genomic_DNA"/>
</dbReference>
<keyword evidence="4" id="KW-1185">Reference proteome</keyword>
<reference evidence="3 5" key="1">
    <citation type="submission" date="2018-06" db="EMBL/GenBank/DDBJ databases">
        <title>Occurrence of a novel blaKPC-2- and qnrS2- harbouring IncP6 plasmid from Aeromonas taiwanensis isolates recovered from the river sediments.</title>
        <authorList>
            <person name="Zheng B."/>
            <person name="Yu X."/>
            <person name="Xiao Y."/>
        </authorList>
    </citation>
    <scope>NUCLEOTIDE SEQUENCE [LARGE SCALE GENOMIC DNA]</scope>
    <source>
        <strain evidence="2 4">1713</strain>
        <strain evidence="3 5">198</strain>
    </source>
</reference>
<dbReference type="Gene3D" id="1.10.3110.10">
    <property type="entry name" value="protoporphyrinogen ix oxidase, domain 3"/>
    <property type="match status" value="1"/>
</dbReference>
<evidence type="ECO:0000313" key="5">
    <source>
        <dbReference type="Proteomes" id="UP000297914"/>
    </source>
</evidence>
<evidence type="ECO:0000259" key="1">
    <source>
        <dbReference type="Pfam" id="PF01593"/>
    </source>
</evidence>
<dbReference type="InterPro" id="IPR002937">
    <property type="entry name" value="Amino_oxidase"/>
</dbReference>
<proteinExistence type="predicted"/>
<dbReference type="GO" id="GO:0016491">
    <property type="term" value="F:oxidoreductase activity"/>
    <property type="evidence" value="ECO:0007669"/>
    <property type="project" value="InterPro"/>
</dbReference>